<feature type="transmembrane region" description="Helical" evidence="8">
    <location>
        <begin position="110"/>
        <end position="132"/>
    </location>
</feature>
<evidence type="ECO:0000256" key="5">
    <source>
        <dbReference type="ARBA" id="ARBA00022989"/>
    </source>
</evidence>
<keyword evidence="5 8" id="KW-1133">Transmembrane helix</keyword>
<dbReference type="GO" id="GO:0042147">
    <property type="term" value="P:retrograde transport, endosome to Golgi"/>
    <property type="evidence" value="ECO:0007669"/>
    <property type="project" value="EnsemblFungi"/>
</dbReference>
<evidence type="ECO:0000256" key="6">
    <source>
        <dbReference type="ARBA" id="ARBA00023136"/>
    </source>
</evidence>
<dbReference type="GO" id="GO:0000139">
    <property type="term" value="C:Golgi membrane"/>
    <property type="evidence" value="ECO:0007669"/>
    <property type="project" value="UniProtKB-SubCell"/>
</dbReference>
<dbReference type="GO" id="GO:0015031">
    <property type="term" value="P:protein transport"/>
    <property type="evidence" value="ECO:0007669"/>
    <property type="project" value="UniProtKB-KW"/>
</dbReference>
<keyword evidence="3 8" id="KW-0812">Transmembrane</keyword>
<dbReference type="Pfam" id="PF04178">
    <property type="entry name" value="Got1"/>
    <property type="match status" value="1"/>
</dbReference>
<gene>
    <name evidence="9" type="ORF">PICMEDRAFT_14653</name>
</gene>
<evidence type="ECO:0000313" key="9">
    <source>
        <dbReference type="EMBL" id="ODQ49179.1"/>
    </source>
</evidence>
<dbReference type="OrthoDB" id="660759at2759"/>
<keyword evidence="8" id="KW-0333">Golgi apparatus</keyword>
<keyword evidence="10" id="KW-1185">Reference proteome</keyword>
<dbReference type="AlphaFoldDB" id="A0A1E3NSU8"/>
<feature type="transmembrane region" description="Helical" evidence="8">
    <location>
        <begin position="79"/>
        <end position="103"/>
    </location>
</feature>
<accession>A0A1E3NSU8</accession>
<evidence type="ECO:0000256" key="1">
    <source>
        <dbReference type="ARBA" id="ARBA00004141"/>
    </source>
</evidence>
<feature type="transmembrane region" description="Helical" evidence="8">
    <location>
        <begin position="171"/>
        <end position="191"/>
    </location>
</feature>
<evidence type="ECO:0000256" key="7">
    <source>
        <dbReference type="ARBA" id="ARBA00025800"/>
    </source>
</evidence>
<comment type="similarity">
    <text evidence="7 8">Belongs to the SFT2 family.</text>
</comment>
<dbReference type="GO" id="GO:0005829">
    <property type="term" value="C:cytosol"/>
    <property type="evidence" value="ECO:0007669"/>
    <property type="project" value="GOC"/>
</dbReference>
<evidence type="ECO:0000256" key="2">
    <source>
        <dbReference type="ARBA" id="ARBA00022448"/>
    </source>
</evidence>
<feature type="transmembrane region" description="Helical" evidence="8">
    <location>
        <begin position="144"/>
        <end position="164"/>
    </location>
</feature>
<name>A0A1E3NSU8_9ASCO</name>
<comment type="function">
    <text evidence="8">Nonessential protein required for the fusion of transport vesicles derived from the endocytic pathway with the Golgi complex.</text>
</comment>
<evidence type="ECO:0000256" key="3">
    <source>
        <dbReference type="ARBA" id="ARBA00022692"/>
    </source>
</evidence>
<dbReference type="GO" id="GO:0000138">
    <property type="term" value="C:Golgi trans cisterna"/>
    <property type="evidence" value="ECO:0007669"/>
    <property type="project" value="EnsemblFungi"/>
</dbReference>
<keyword evidence="2 8" id="KW-0813">Transport</keyword>
<dbReference type="PANTHER" id="PTHR23137">
    <property type="entry name" value="VESICLE TRANSPORT PROTEIN-RELATED"/>
    <property type="match status" value="1"/>
</dbReference>
<dbReference type="GeneID" id="30177158"/>
<proteinExistence type="inferred from homology"/>
<keyword evidence="4 8" id="KW-0653">Protein transport</keyword>
<protein>
    <recommendedName>
        <fullName evidence="8">Protein transport protein SFT2</fullName>
    </recommendedName>
</protein>
<evidence type="ECO:0000256" key="8">
    <source>
        <dbReference type="RuleBase" id="RU363111"/>
    </source>
</evidence>
<dbReference type="Proteomes" id="UP000094455">
    <property type="component" value="Unassembled WGS sequence"/>
</dbReference>
<dbReference type="RefSeq" id="XP_019020292.1">
    <property type="nucleotide sequence ID" value="XM_019160471.1"/>
</dbReference>
<keyword evidence="6 8" id="KW-0472">Membrane</keyword>
<dbReference type="InterPro" id="IPR011691">
    <property type="entry name" value="Vesicle_transpt_SFT2"/>
</dbReference>
<dbReference type="PANTHER" id="PTHR23137:SF36">
    <property type="entry name" value="VESICLE TRANSPORT PROTEIN SFT2C"/>
    <property type="match status" value="1"/>
</dbReference>
<organism evidence="9 10">
    <name type="scientific">Pichia membranifaciens NRRL Y-2026</name>
    <dbReference type="NCBI Taxonomy" id="763406"/>
    <lineage>
        <taxon>Eukaryota</taxon>
        <taxon>Fungi</taxon>
        <taxon>Dikarya</taxon>
        <taxon>Ascomycota</taxon>
        <taxon>Saccharomycotina</taxon>
        <taxon>Pichiomycetes</taxon>
        <taxon>Pichiales</taxon>
        <taxon>Pichiaceae</taxon>
        <taxon>Pichia</taxon>
    </lineage>
</organism>
<dbReference type="EMBL" id="KV454001">
    <property type="protein sequence ID" value="ODQ49179.1"/>
    <property type="molecule type" value="Genomic_DNA"/>
</dbReference>
<dbReference type="InterPro" id="IPR007305">
    <property type="entry name" value="Vesicle_transpt_Got1/SFT2"/>
</dbReference>
<sequence length="213" mass="23577">MSEDNNAAFISNWRTTRTTNNNDFTNTASSFFTNLGTNISNTFQETVDGAQNILPLNSSDLLGASEEPSWFTLSRFERYLGFVLLLAGSTACFALGFFLFPVLTLKPRKFVMLWTLGSLLFFLSFGVLQGPVSYVKHLSSKERLPFTVVFVTSQVLTIYCAVVLKSTILSLIMGIVEILSILWYTASYFPFGTQTMQMVFGAGARQVSGMVGL</sequence>
<evidence type="ECO:0000256" key="4">
    <source>
        <dbReference type="ARBA" id="ARBA00022927"/>
    </source>
</evidence>
<dbReference type="STRING" id="763406.A0A1E3NSU8"/>
<evidence type="ECO:0000313" key="10">
    <source>
        <dbReference type="Proteomes" id="UP000094455"/>
    </source>
</evidence>
<comment type="subcellular location">
    <subcellularLocation>
        <location evidence="8">Golgi apparatus membrane</location>
        <topology evidence="8">Multi-pass membrane protein</topology>
    </subcellularLocation>
    <subcellularLocation>
        <location evidence="1">Membrane</location>
        <topology evidence="1">Multi-pass membrane protein</topology>
    </subcellularLocation>
</comment>
<reference evidence="9 10" key="1">
    <citation type="journal article" date="2016" name="Proc. Natl. Acad. Sci. U.S.A.">
        <title>Comparative genomics of biotechnologically important yeasts.</title>
        <authorList>
            <person name="Riley R."/>
            <person name="Haridas S."/>
            <person name="Wolfe K.H."/>
            <person name="Lopes M.R."/>
            <person name="Hittinger C.T."/>
            <person name="Goeker M."/>
            <person name="Salamov A.A."/>
            <person name="Wisecaver J.H."/>
            <person name="Long T.M."/>
            <person name="Calvey C.H."/>
            <person name="Aerts A.L."/>
            <person name="Barry K.W."/>
            <person name="Choi C."/>
            <person name="Clum A."/>
            <person name="Coughlan A.Y."/>
            <person name="Deshpande S."/>
            <person name="Douglass A.P."/>
            <person name="Hanson S.J."/>
            <person name="Klenk H.-P."/>
            <person name="LaButti K.M."/>
            <person name="Lapidus A."/>
            <person name="Lindquist E.A."/>
            <person name="Lipzen A.M."/>
            <person name="Meier-Kolthoff J.P."/>
            <person name="Ohm R.A."/>
            <person name="Otillar R.P."/>
            <person name="Pangilinan J.L."/>
            <person name="Peng Y."/>
            <person name="Rokas A."/>
            <person name="Rosa C.A."/>
            <person name="Scheuner C."/>
            <person name="Sibirny A.A."/>
            <person name="Slot J.C."/>
            <person name="Stielow J.B."/>
            <person name="Sun H."/>
            <person name="Kurtzman C.P."/>
            <person name="Blackwell M."/>
            <person name="Grigoriev I.V."/>
            <person name="Jeffries T.W."/>
        </authorList>
    </citation>
    <scope>NUCLEOTIDE SEQUENCE [LARGE SCALE GENOMIC DNA]</scope>
    <source>
        <strain evidence="9 10">NRRL Y-2026</strain>
    </source>
</reference>